<protein>
    <recommendedName>
        <fullName evidence="11">Acid phosphatase</fullName>
    </recommendedName>
</protein>
<organism evidence="9 10">
    <name type="scientific">Stentor coeruleus</name>
    <dbReference type="NCBI Taxonomy" id="5963"/>
    <lineage>
        <taxon>Eukaryota</taxon>
        <taxon>Sar</taxon>
        <taxon>Alveolata</taxon>
        <taxon>Ciliophora</taxon>
        <taxon>Postciliodesmatophora</taxon>
        <taxon>Heterotrichea</taxon>
        <taxon>Heterotrichida</taxon>
        <taxon>Stentoridae</taxon>
        <taxon>Stentor</taxon>
    </lineage>
</organism>
<evidence type="ECO:0000256" key="3">
    <source>
        <dbReference type="ARBA" id="ARBA00022729"/>
    </source>
</evidence>
<evidence type="ECO:0000256" key="2">
    <source>
        <dbReference type="ARBA" id="ARBA00005375"/>
    </source>
</evidence>
<name>A0A1R2C776_9CILI</name>
<dbReference type="AlphaFoldDB" id="A0A1R2C776"/>
<dbReference type="PANTHER" id="PTHR11567">
    <property type="entry name" value="ACID PHOSPHATASE-RELATED"/>
    <property type="match status" value="1"/>
</dbReference>
<dbReference type="InterPro" id="IPR000560">
    <property type="entry name" value="His_Pase_clade-2"/>
</dbReference>
<dbReference type="PANTHER" id="PTHR11567:SF211">
    <property type="entry name" value="PROSTATIC ACID PHOSPHATASE"/>
    <property type="match status" value="1"/>
</dbReference>
<feature type="transmembrane region" description="Helical" evidence="7">
    <location>
        <begin position="408"/>
        <end position="427"/>
    </location>
</feature>
<evidence type="ECO:0000256" key="4">
    <source>
        <dbReference type="ARBA" id="ARBA00022801"/>
    </source>
</evidence>
<dbReference type="Gene3D" id="3.40.50.1240">
    <property type="entry name" value="Phosphoglycerate mutase-like"/>
    <property type="match status" value="1"/>
</dbReference>
<dbReference type="CDD" id="cd07061">
    <property type="entry name" value="HP_HAP_like"/>
    <property type="match status" value="1"/>
</dbReference>
<keyword evidence="7" id="KW-1133">Transmembrane helix</keyword>
<dbReference type="OrthoDB" id="299201at2759"/>
<keyword evidence="3 8" id="KW-0732">Signal</keyword>
<evidence type="ECO:0008006" key="11">
    <source>
        <dbReference type="Google" id="ProtNLM"/>
    </source>
</evidence>
<evidence type="ECO:0000256" key="1">
    <source>
        <dbReference type="ARBA" id="ARBA00000032"/>
    </source>
</evidence>
<evidence type="ECO:0000313" key="10">
    <source>
        <dbReference type="Proteomes" id="UP000187209"/>
    </source>
</evidence>
<comment type="similarity">
    <text evidence="2">Belongs to the histidine acid phosphatase family.</text>
</comment>
<evidence type="ECO:0000256" key="7">
    <source>
        <dbReference type="SAM" id="Phobius"/>
    </source>
</evidence>
<dbReference type="Pfam" id="PF00328">
    <property type="entry name" value="His_Phos_2"/>
    <property type="match status" value="1"/>
</dbReference>
<keyword evidence="10" id="KW-1185">Reference proteome</keyword>
<evidence type="ECO:0000256" key="5">
    <source>
        <dbReference type="ARBA" id="ARBA00023157"/>
    </source>
</evidence>
<sequence length="452" mass="52909">MRFWVLFFFYTAFSRLLAVVELCRHGARTPLSKQPWDGERWADGPGQLISEGMRQHYLIGSELRNRYIIGHKLLQANYYQPEIYIVSSDFNRTLMSAQSQLQGLYPMGTGENLRSKEMFYKSKPPIGIQNFDSVAGNLGMAGLPGNIQVVPIHTNERKHQITLVPKNACSYYEYLTNERENMKDEINNIFNEYLPSVQILMTYLNCSQDYIIDNLEDLADSLTSNVYMENSLPKEFTQKMISDMESLAYKVKSFINFEPDFNARLASTALMNSIFINLKQVIYKEITQKFFLYSAHDSTVSFALAYLQLDFSQPPPFASTIIWELYEDEQKYYVNIKYNDMIQKLKGCLDYNCTFQEYELFVLERSIENLEEVCEDWENLEDESKEFLKDINLEDTYLSYVGSKGYSFSVWYLLIAICLFVIVLKLLKKRFTLSSNDDFNQRNYYRIKNIVS</sequence>
<keyword evidence="5" id="KW-1015">Disulfide bond</keyword>
<dbReference type="GO" id="GO:0003993">
    <property type="term" value="F:acid phosphatase activity"/>
    <property type="evidence" value="ECO:0007669"/>
    <property type="project" value="UniProtKB-EC"/>
</dbReference>
<comment type="caution">
    <text evidence="9">The sequence shown here is derived from an EMBL/GenBank/DDBJ whole genome shotgun (WGS) entry which is preliminary data.</text>
</comment>
<reference evidence="9 10" key="1">
    <citation type="submission" date="2016-11" db="EMBL/GenBank/DDBJ databases">
        <title>The macronuclear genome of Stentor coeruleus: a giant cell with tiny introns.</title>
        <authorList>
            <person name="Slabodnick M."/>
            <person name="Ruby J.G."/>
            <person name="Reiff S.B."/>
            <person name="Swart E.C."/>
            <person name="Gosai S."/>
            <person name="Prabakaran S."/>
            <person name="Witkowska E."/>
            <person name="Larue G.E."/>
            <person name="Fisher S."/>
            <person name="Freeman R.M."/>
            <person name="Gunawardena J."/>
            <person name="Chu W."/>
            <person name="Stover N.A."/>
            <person name="Gregory B.D."/>
            <person name="Nowacki M."/>
            <person name="Derisi J."/>
            <person name="Roy S.W."/>
            <person name="Marshall W.F."/>
            <person name="Sood P."/>
        </authorList>
    </citation>
    <scope>NUCLEOTIDE SEQUENCE [LARGE SCALE GENOMIC DNA]</scope>
    <source>
        <strain evidence="9">WM001</strain>
    </source>
</reference>
<dbReference type="InterPro" id="IPR050645">
    <property type="entry name" value="Histidine_acid_phosphatase"/>
</dbReference>
<evidence type="ECO:0000313" key="9">
    <source>
        <dbReference type="EMBL" id="OMJ84873.1"/>
    </source>
</evidence>
<evidence type="ECO:0000256" key="6">
    <source>
        <dbReference type="ARBA" id="ARBA00023180"/>
    </source>
</evidence>
<gene>
    <name evidence="9" type="ORF">SteCoe_13930</name>
</gene>
<keyword evidence="7" id="KW-0812">Transmembrane</keyword>
<dbReference type="SUPFAM" id="SSF53254">
    <property type="entry name" value="Phosphoglycerate mutase-like"/>
    <property type="match status" value="1"/>
</dbReference>
<feature type="chain" id="PRO_5013226711" description="Acid phosphatase" evidence="8">
    <location>
        <begin position="19"/>
        <end position="452"/>
    </location>
</feature>
<feature type="signal peptide" evidence="8">
    <location>
        <begin position="1"/>
        <end position="18"/>
    </location>
</feature>
<proteinExistence type="inferred from homology"/>
<dbReference type="InterPro" id="IPR029033">
    <property type="entry name" value="His_PPase_superfam"/>
</dbReference>
<evidence type="ECO:0000256" key="8">
    <source>
        <dbReference type="SAM" id="SignalP"/>
    </source>
</evidence>
<dbReference type="EMBL" id="MPUH01000255">
    <property type="protein sequence ID" value="OMJ84873.1"/>
    <property type="molecule type" value="Genomic_DNA"/>
</dbReference>
<keyword evidence="4" id="KW-0378">Hydrolase</keyword>
<keyword evidence="7" id="KW-0472">Membrane</keyword>
<keyword evidence="6" id="KW-0325">Glycoprotein</keyword>
<comment type="catalytic activity">
    <reaction evidence="1">
        <text>a phosphate monoester + H2O = an alcohol + phosphate</text>
        <dbReference type="Rhea" id="RHEA:15017"/>
        <dbReference type="ChEBI" id="CHEBI:15377"/>
        <dbReference type="ChEBI" id="CHEBI:30879"/>
        <dbReference type="ChEBI" id="CHEBI:43474"/>
        <dbReference type="ChEBI" id="CHEBI:67140"/>
        <dbReference type="EC" id="3.1.3.2"/>
    </reaction>
</comment>
<dbReference type="PROSITE" id="PS00616">
    <property type="entry name" value="HIS_ACID_PHOSPHAT_1"/>
    <property type="match status" value="1"/>
</dbReference>
<dbReference type="Proteomes" id="UP000187209">
    <property type="component" value="Unassembled WGS sequence"/>
</dbReference>
<dbReference type="InterPro" id="IPR033379">
    <property type="entry name" value="Acid_Pase_AS"/>
</dbReference>
<accession>A0A1R2C776</accession>